<evidence type="ECO:0000256" key="5">
    <source>
        <dbReference type="ARBA" id="ARBA00022679"/>
    </source>
</evidence>
<dbReference type="GO" id="GO:0004376">
    <property type="term" value="F:GPI mannosyltransferase activity"/>
    <property type="evidence" value="ECO:0007669"/>
    <property type="project" value="InterPro"/>
</dbReference>
<sequence>MSMTKLTMTNPQNVADSTLLQEQTRYVDKHLPSLTISKQQWITLVVAVLFSRTVFYALGLIGTHAYNPETVVNIDIWQQVCRFDCMWFQRIADDGYALFPTYMKGGNAANWAFMPVSPLLGKLMALLVRDTNLALVLVSNLTFVLSVAVFLKALKQLSFSEEMQDIAIWLLCFSPYAVYAMSGYSEPLYIALISGVFIACYRQNWWAVGMLGLVAAITRNLGVMLVFSVLIVGFQAYGASSFYRLKNNALSVIAAIWLIPLGFFSYMAYLHFHMGDALAFGHIQIAWGREFSNPIEWLVYGVKTGGAKLYLVLVSLIGFALNAYLFVKKRYAEATFMLINLLIPLSSGVNAMPRYIFGLYPTYLAIMLLLERYPKARMPTLLTGAAISTFFVIGFYSNVFFTV</sequence>
<name>A0AAU8BNT3_9VIBR</name>
<feature type="transmembrane region" description="Helical" evidence="10">
    <location>
        <begin position="205"/>
        <end position="237"/>
    </location>
</feature>
<dbReference type="PANTHER" id="PTHR12468">
    <property type="entry name" value="GPI MANNOSYLTRANSFERASE 2"/>
    <property type="match status" value="1"/>
</dbReference>
<feature type="transmembrane region" description="Helical" evidence="10">
    <location>
        <begin position="309"/>
        <end position="327"/>
    </location>
</feature>
<feature type="transmembrane region" description="Helical" evidence="10">
    <location>
        <begin position="166"/>
        <end position="185"/>
    </location>
</feature>
<dbReference type="EMBL" id="CP115920">
    <property type="protein sequence ID" value="XCD17288.1"/>
    <property type="molecule type" value="Genomic_DNA"/>
</dbReference>
<evidence type="ECO:0000256" key="1">
    <source>
        <dbReference type="ARBA" id="ARBA00004477"/>
    </source>
</evidence>
<comment type="subcellular location">
    <subcellularLocation>
        <location evidence="1">Endoplasmic reticulum membrane</location>
        <topology evidence="1">Multi-pass membrane protein</topology>
    </subcellularLocation>
</comment>
<feature type="transmembrane region" description="Helical" evidence="10">
    <location>
        <begin position="334"/>
        <end position="349"/>
    </location>
</feature>
<protein>
    <submittedName>
        <fullName evidence="11">Mannosyltransferase family protein</fullName>
    </submittedName>
</protein>
<keyword evidence="3" id="KW-0337">GPI-anchor biosynthesis</keyword>
<evidence type="ECO:0000256" key="8">
    <source>
        <dbReference type="ARBA" id="ARBA00022989"/>
    </source>
</evidence>
<keyword evidence="6 10" id="KW-0812">Transmembrane</keyword>
<dbReference type="GO" id="GO:0006506">
    <property type="term" value="P:GPI anchor biosynthetic process"/>
    <property type="evidence" value="ECO:0007669"/>
    <property type="project" value="UniProtKB-KW"/>
</dbReference>
<dbReference type="Pfam" id="PF04188">
    <property type="entry name" value="Mannosyl_trans2"/>
    <property type="match status" value="1"/>
</dbReference>
<dbReference type="GO" id="GO:0000009">
    <property type="term" value="F:alpha-1,6-mannosyltransferase activity"/>
    <property type="evidence" value="ECO:0007669"/>
    <property type="project" value="InterPro"/>
</dbReference>
<dbReference type="RefSeq" id="WP_353498486.1">
    <property type="nucleotide sequence ID" value="NZ_CP115920.1"/>
</dbReference>
<feature type="transmembrane region" description="Helical" evidence="10">
    <location>
        <begin position="380"/>
        <end position="401"/>
    </location>
</feature>
<evidence type="ECO:0000256" key="2">
    <source>
        <dbReference type="ARBA" id="ARBA00004687"/>
    </source>
</evidence>
<evidence type="ECO:0000256" key="7">
    <source>
        <dbReference type="ARBA" id="ARBA00022824"/>
    </source>
</evidence>
<keyword evidence="5" id="KW-0808">Transferase</keyword>
<dbReference type="InterPro" id="IPR007315">
    <property type="entry name" value="PIG-V/Gpi18"/>
</dbReference>
<evidence type="ECO:0000313" key="11">
    <source>
        <dbReference type="EMBL" id="XCD17288.1"/>
    </source>
</evidence>
<feature type="transmembrane region" description="Helical" evidence="10">
    <location>
        <begin position="133"/>
        <end position="154"/>
    </location>
</feature>
<proteinExistence type="predicted"/>
<evidence type="ECO:0000256" key="6">
    <source>
        <dbReference type="ARBA" id="ARBA00022692"/>
    </source>
</evidence>
<comment type="pathway">
    <text evidence="2">Glycolipid biosynthesis; glycosylphosphatidylinositol-anchor biosynthesis.</text>
</comment>
<gene>
    <name evidence="11" type="ORF">PG915_07135</name>
</gene>
<keyword evidence="4 11" id="KW-0328">Glycosyltransferase</keyword>
<dbReference type="PANTHER" id="PTHR12468:SF2">
    <property type="entry name" value="GPI MANNOSYLTRANSFERASE 2"/>
    <property type="match status" value="1"/>
</dbReference>
<keyword evidence="8 10" id="KW-1133">Transmembrane helix</keyword>
<dbReference type="GO" id="GO:0031501">
    <property type="term" value="C:mannosyltransferase complex"/>
    <property type="evidence" value="ECO:0007669"/>
    <property type="project" value="TreeGrafter"/>
</dbReference>
<evidence type="ECO:0000256" key="4">
    <source>
        <dbReference type="ARBA" id="ARBA00022676"/>
    </source>
</evidence>
<dbReference type="GO" id="GO:0016020">
    <property type="term" value="C:membrane"/>
    <property type="evidence" value="ECO:0007669"/>
    <property type="project" value="GOC"/>
</dbReference>
<evidence type="ECO:0000256" key="3">
    <source>
        <dbReference type="ARBA" id="ARBA00022502"/>
    </source>
</evidence>
<keyword evidence="7" id="KW-0256">Endoplasmic reticulum</keyword>
<keyword evidence="9 10" id="KW-0472">Membrane</keyword>
<dbReference type="KEGG" id="vck:PG915_07135"/>
<organism evidence="11">
    <name type="scientific">Vibrio chaetopteri</name>
    <dbReference type="NCBI Taxonomy" id="3016528"/>
    <lineage>
        <taxon>Bacteria</taxon>
        <taxon>Pseudomonadati</taxon>
        <taxon>Pseudomonadota</taxon>
        <taxon>Gammaproteobacteria</taxon>
        <taxon>Vibrionales</taxon>
        <taxon>Vibrionaceae</taxon>
        <taxon>Vibrio</taxon>
    </lineage>
</organism>
<feature type="transmembrane region" description="Helical" evidence="10">
    <location>
        <begin position="249"/>
        <end position="269"/>
    </location>
</feature>
<feature type="transmembrane region" description="Helical" evidence="10">
    <location>
        <begin position="41"/>
        <end position="61"/>
    </location>
</feature>
<evidence type="ECO:0000256" key="9">
    <source>
        <dbReference type="ARBA" id="ARBA00023136"/>
    </source>
</evidence>
<dbReference type="AlphaFoldDB" id="A0AAU8BNT3"/>
<accession>A0AAU8BNT3</accession>
<reference evidence="11" key="1">
    <citation type="submission" date="2023-01" db="EMBL/GenBank/DDBJ databases">
        <title>Vibrio sp. CB1-14 genome sequencing.</title>
        <authorList>
            <person name="Otstavnykh N."/>
            <person name="Isaeva M."/>
            <person name="Meleshko D."/>
        </authorList>
    </citation>
    <scope>NUCLEOTIDE SEQUENCE</scope>
    <source>
        <strain evidence="11">CB1-14</strain>
    </source>
</reference>
<evidence type="ECO:0000256" key="10">
    <source>
        <dbReference type="SAM" id="Phobius"/>
    </source>
</evidence>